<feature type="transmembrane region" description="Helical" evidence="1">
    <location>
        <begin position="63"/>
        <end position="84"/>
    </location>
</feature>
<dbReference type="STRING" id="56216.A0A1A6GVP0"/>
<evidence type="ECO:0000256" key="1">
    <source>
        <dbReference type="SAM" id="Phobius"/>
    </source>
</evidence>
<proteinExistence type="predicted"/>
<keyword evidence="1" id="KW-0472">Membrane</keyword>
<dbReference type="Proteomes" id="UP000092124">
    <property type="component" value="Unassembled WGS sequence"/>
</dbReference>
<feature type="transmembrane region" description="Helical" evidence="1">
    <location>
        <begin position="90"/>
        <end position="115"/>
    </location>
</feature>
<dbReference type="Pfam" id="PF01352">
    <property type="entry name" value="KRAB"/>
    <property type="match status" value="1"/>
</dbReference>
<keyword evidence="4" id="KW-1185">Reference proteome</keyword>
<evidence type="ECO:0000313" key="4">
    <source>
        <dbReference type="Proteomes" id="UP000092124"/>
    </source>
</evidence>
<dbReference type="GO" id="GO:0006355">
    <property type="term" value="P:regulation of DNA-templated transcription"/>
    <property type="evidence" value="ECO:0007669"/>
    <property type="project" value="InterPro"/>
</dbReference>
<dbReference type="AlphaFoldDB" id="A0A1A6GVP0"/>
<dbReference type="Gene3D" id="6.10.140.140">
    <property type="match status" value="1"/>
</dbReference>
<dbReference type="OrthoDB" id="9634412at2759"/>
<dbReference type="InterPro" id="IPR001909">
    <property type="entry name" value="KRAB"/>
</dbReference>
<keyword evidence="1" id="KW-1133">Transmembrane helix</keyword>
<feature type="non-terminal residue" evidence="3">
    <location>
        <position position="126"/>
    </location>
</feature>
<name>A0A1A6GVP0_NEOLE</name>
<dbReference type="EMBL" id="LZPO01066490">
    <property type="protein sequence ID" value="OBS70009.1"/>
    <property type="molecule type" value="Genomic_DNA"/>
</dbReference>
<evidence type="ECO:0000313" key="3">
    <source>
        <dbReference type="EMBL" id="OBS70009.1"/>
    </source>
</evidence>
<gene>
    <name evidence="3" type="ORF">A6R68_01450</name>
</gene>
<dbReference type="SUPFAM" id="SSF109640">
    <property type="entry name" value="KRAB domain (Kruppel-associated box)"/>
    <property type="match status" value="1"/>
</dbReference>
<dbReference type="InterPro" id="IPR036051">
    <property type="entry name" value="KRAB_dom_sf"/>
</dbReference>
<sequence length="126" mass="13988">MEDGPVNEALSCVSLEDVCLYFTEEEWNLLSDGQKLLYHNFQVPASPSVSFARRIVITVRSSNIVIIIIITTTITITITTTIIITITITIIIIIIITTTIINIIIIIIILCPMTLEDILASSRLLT</sequence>
<protein>
    <recommendedName>
        <fullName evidence="2">KRAB domain-containing protein</fullName>
    </recommendedName>
</protein>
<organism evidence="3 4">
    <name type="scientific">Neotoma lepida</name>
    <name type="common">Desert woodrat</name>
    <dbReference type="NCBI Taxonomy" id="56216"/>
    <lineage>
        <taxon>Eukaryota</taxon>
        <taxon>Metazoa</taxon>
        <taxon>Chordata</taxon>
        <taxon>Craniata</taxon>
        <taxon>Vertebrata</taxon>
        <taxon>Euteleostomi</taxon>
        <taxon>Mammalia</taxon>
        <taxon>Eutheria</taxon>
        <taxon>Euarchontoglires</taxon>
        <taxon>Glires</taxon>
        <taxon>Rodentia</taxon>
        <taxon>Myomorpha</taxon>
        <taxon>Muroidea</taxon>
        <taxon>Cricetidae</taxon>
        <taxon>Neotominae</taxon>
        <taxon>Neotoma</taxon>
    </lineage>
</organism>
<comment type="caution">
    <text evidence="3">The sequence shown here is derived from an EMBL/GenBank/DDBJ whole genome shotgun (WGS) entry which is preliminary data.</text>
</comment>
<keyword evidence="1" id="KW-0812">Transmembrane</keyword>
<reference evidence="3 4" key="1">
    <citation type="submission" date="2016-06" db="EMBL/GenBank/DDBJ databases">
        <title>The Draft Genome Sequence and Annotation of the Desert Woodrat Neotoma lepida.</title>
        <authorList>
            <person name="Campbell M."/>
            <person name="Oakeson K.F."/>
            <person name="Yandell M."/>
            <person name="Halpert J.R."/>
            <person name="Dearing D."/>
        </authorList>
    </citation>
    <scope>NUCLEOTIDE SEQUENCE [LARGE SCALE GENOMIC DNA]</scope>
    <source>
        <strain evidence="3">417</strain>
        <tissue evidence="3">Liver</tissue>
    </source>
</reference>
<accession>A0A1A6GVP0</accession>
<feature type="domain" description="KRAB" evidence="2">
    <location>
        <begin position="13"/>
        <end position="40"/>
    </location>
</feature>
<evidence type="ECO:0000259" key="2">
    <source>
        <dbReference type="Pfam" id="PF01352"/>
    </source>
</evidence>
<dbReference type="CDD" id="cd07765">
    <property type="entry name" value="KRAB_A-box"/>
    <property type="match status" value="1"/>
</dbReference>